<dbReference type="GO" id="GO:0022857">
    <property type="term" value="F:transmembrane transporter activity"/>
    <property type="evidence" value="ECO:0007669"/>
    <property type="project" value="TreeGrafter"/>
</dbReference>
<dbReference type="RefSeq" id="WP_002298321.1">
    <property type="nucleotide sequence ID" value="NZ_CP011828.1"/>
</dbReference>
<gene>
    <name evidence="9" type="ORF">AWT83_02460</name>
</gene>
<dbReference type="InterPro" id="IPR004681">
    <property type="entry name" value="TRAP_DctM"/>
</dbReference>
<feature type="transmembrane region" description="Helical" evidence="7">
    <location>
        <begin position="140"/>
        <end position="167"/>
    </location>
</feature>
<comment type="subcellular location">
    <subcellularLocation>
        <location evidence="1">Cell inner membrane</location>
        <topology evidence="1">Multi-pass membrane protein</topology>
    </subcellularLocation>
</comment>
<dbReference type="PIRSF" id="PIRSF006066">
    <property type="entry name" value="HI0050"/>
    <property type="match status" value="1"/>
</dbReference>
<evidence type="ECO:0000256" key="4">
    <source>
        <dbReference type="ARBA" id="ARBA00022692"/>
    </source>
</evidence>
<evidence type="ECO:0000256" key="6">
    <source>
        <dbReference type="ARBA" id="ARBA00023136"/>
    </source>
</evidence>
<dbReference type="PANTHER" id="PTHR33362">
    <property type="entry name" value="SIALIC ACID TRAP TRANSPORTER PERMEASE PROTEIN SIAT-RELATED"/>
    <property type="match status" value="1"/>
</dbReference>
<feature type="transmembrane region" description="Helical" evidence="7">
    <location>
        <begin position="243"/>
        <end position="262"/>
    </location>
</feature>
<evidence type="ECO:0000256" key="5">
    <source>
        <dbReference type="ARBA" id="ARBA00022989"/>
    </source>
</evidence>
<feature type="transmembrane region" description="Helical" evidence="7">
    <location>
        <begin position="274"/>
        <end position="300"/>
    </location>
</feature>
<evidence type="ECO:0000259" key="8">
    <source>
        <dbReference type="Pfam" id="PF06808"/>
    </source>
</evidence>
<dbReference type="GO" id="GO:0005886">
    <property type="term" value="C:plasma membrane"/>
    <property type="evidence" value="ECO:0007669"/>
    <property type="project" value="UniProtKB-SubCell"/>
</dbReference>
<name>A0A132P532_ENTFC</name>
<evidence type="ECO:0000256" key="7">
    <source>
        <dbReference type="SAM" id="Phobius"/>
    </source>
</evidence>
<evidence type="ECO:0000313" key="10">
    <source>
        <dbReference type="Proteomes" id="UP000070452"/>
    </source>
</evidence>
<dbReference type="EMBL" id="LRHK01000001">
    <property type="protein sequence ID" value="KWX17425.1"/>
    <property type="molecule type" value="Genomic_DNA"/>
</dbReference>
<sequence>MAIEAGLVLFFVFVVLLVLGMPIAISIAFSSMMTLLLVIPFDVSAFSSAQKMVGSINSFSLIAIPFFVLSGIIMNNGGIAKKLVDFAMLFVGRVPGALAHTNVLGNALFGSISSSAIAASTAIGGVLIPQQVEEGYDRKFATAVNIASAPTGMVIPPSTAFIMYSLVAGGASISALFMGGYLVGALWALGIMLVAFIVAKKNKYPVVEKGQMAHAGKIIKEAIPSLLLIVIIIGGILTGIFTAVEASAIAVIYSLLIAMFYYKTVKLKDIPNMLFQSVAMSGTIMFLLATSSMMSFAMAFTGIPQAISSLIMGVTDNKLVILLLVNLVLLLVGMFMDVAPAILIFTPIFLPIVTSVGVDPVHYGLFSIMNLCVGSITPPVGTGLYVGASVGGVKAEAMLKPLLPFYGVILVVLFLITYFPQIVMWLPNMLS</sequence>
<evidence type="ECO:0000256" key="1">
    <source>
        <dbReference type="ARBA" id="ARBA00004429"/>
    </source>
</evidence>
<feature type="transmembrane region" description="Helical" evidence="7">
    <location>
        <begin position="405"/>
        <end position="426"/>
    </location>
</feature>
<reference evidence="9 10" key="1">
    <citation type="submission" date="2016-01" db="EMBL/GenBank/DDBJ databases">
        <title>Molecular Mechanisms for transfer of large genomic segments between Enterococcus faecium strains.</title>
        <authorList>
            <person name="Garcia-Solache M.A."/>
            <person name="Lebreton F."/>
            <person name="Mclaughlin R.E."/>
            <person name="Whiteaker J.D."/>
            <person name="Gilmore M.S."/>
            <person name="Rice L.B."/>
        </authorList>
    </citation>
    <scope>NUCLEOTIDE SEQUENCE [LARGE SCALE GENOMIC DNA]</scope>
    <source>
        <strain evidence="9 10">D344RRF x C68</strain>
    </source>
</reference>
<accession>A0A132P532</accession>
<feature type="transmembrane region" description="Helical" evidence="7">
    <location>
        <begin position="218"/>
        <end position="237"/>
    </location>
</feature>
<evidence type="ECO:0000256" key="2">
    <source>
        <dbReference type="ARBA" id="ARBA00022475"/>
    </source>
</evidence>
<dbReference type="Pfam" id="PF06808">
    <property type="entry name" value="DctM"/>
    <property type="match status" value="1"/>
</dbReference>
<feature type="transmembrane region" description="Helical" evidence="7">
    <location>
        <begin position="365"/>
        <end position="385"/>
    </location>
</feature>
<feature type="transmembrane region" description="Helical" evidence="7">
    <location>
        <begin position="59"/>
        <end position="76"/>
    </location>
</feature>
<organism evidence="9 10">
    <name type="scientific">Enterococcus faecium</name>
    <name type="common">Streptococcus faecium</name>
    <dbReference type="NCBI Taxonomy" id="1352"/>
    <lineage>
        <taxon>Bacteria</taxon>
        <taxon>Bacillati</taxon>
        <taxon>Bacillota</taxon>
        <taxon>Bacilli</taxon>
        <taxon>Lactobacillales</taxon>
        <taxon>Enterococcaceae</taxon>
        <taxon>Enterococcus</taxon>
    </lineage>
</organism>
<keyword evidence="5 7" id="KW-1133">Transmembrane helix</keyword>
<feature type="transmembrane region" description="Helical" evidence="7">
    <location>
        <begin position="173"/>
        <end position="198"/>
    </location>
</feature>
<keyword evidence="3" id="KW-0997">Cell inner membrane</keyword>
<dbReference type="PATRIC" id="fig|1352.770.peg.2505"/>
<keyword evidence="2" id="KW-1003">Cell membrane</keyword>
<keyword evidence="4 7" id="KW-0812">Transmembrane</keyword>
<proteinExistence type="predicted"/>
<keyword evidence="6 7" id="KW-0472">Membrane</keyword>
<feature type="transmembrane region" description="Helical" evidence="7">
    <location>
        <begin position="7"/>
        <end position="39"/>
    </location>
</feature>
<protein>
    <recommendedName>
        <fullName evidence="8">TRAP C4-dicarboxylate transport system permease DctM subunit domain-containing protein</fullName>
    </recommendedName>
</protein>
<dbReference type="InterPro" id="IPR010656">
    <property type="entry name" value="DctM"/>
</dbReference>
<dbReference type="NCBIfam" id="TIGR00786">
    <property type="entry name" value="dctM"/>
    <property type="match status" value="1"/>
</dbReference>
<dbReference type="AlphaFoldDB" id="A0A132P532"/>
<dbReference type="PANTHER" id="PTHR33362:SF2">
    <property type="entry name" value="TRAP TRANSPORTER LARGE PERMEASE PROTEIN"/>
    <property type="match status" value="1"/>
</dbReference>
<feature type="domain" description="TRAP C4-dicarboxylate transport system permease DctM subunit" evidence="8">
    <location>
        <begin position="10"/>
        <end position="422"/>
    </location>
</feature>
<feature type="transmembrane region" description="Helical" evidence="7">
    <location>
        <begin position="320"/>
        <end position="353"/>
    </location>
</feature>
<comment type="caution">
    <text evidence="9">The sequence shown here is derived from an EMBL/GenBank/DDBJ whole genome shotgun (WGS) entry which is preliminary data.</text>
</comment>
<evidence type="ECO:0000313" key="9">
    <source>
        <dbReference type="EMBL" id="KWX17425.1"/>
    </source>
</evidence>
<evidence type="ECO:0000256" key="3">
    <source>
        <dbReference type="ARBA" id="ARBA00022519"/>
    </source>
</evidence>
<dbReference type="Proteomes" id="UP000070452">
    <property type="component" value="Unassembled WGS sequence"/>
</dbReference>